<proteinExistence type="predicted"/>
<organism evidence="1 2">
    <name type="scientific">Actinocrispum wychmicini</name>
    <dbReference type="NCBI Taxonomy" id="1213861"/>
    <lineage>
        <taxon>Bacteria</taxon>
        <taxon>Bacillati</taxon>
        <taxon>Actinomycetota</taxon>
        <taxon>Actinomycetes</taxon>
        <taxon>Pseudonocardiales</taxon>
        <taxon>Pseudonocardiaceae</taxon>
        <taxon>Actinocrispum</taxon>
    </lineage>
</organism>
<dbReference type="Proteomes" id="UP000295680">
    <property type="component" value="Unassembled WGS sequence"/>
</dbReference>
<name>A0A4R2J3A8_9PSEU</name>
<evidence type="ECO:0000313" key="2">
    <source>
        <dbReference type="Proteomes" id="UP000295680"/>
    </source>
</evidence>
<sequence>MTGDSLAYPRRERHRDRWCGRRDGRRRHPGYNDLVEMAADATVTAPHPRHLIEQSLYRIEGERLAFEQRAAGDRATLATLRADLLAANVGLDKKSAAVIAAEKELTEAELLPRNYVELAPENRVKLLARRDDARNQRIAAARGDEAAQFAALNAVNTRIAAVKERITKEFVIAQVQARRVGAHCAMRVTTYWQNVVLLHPEGPYLVPLLRFTAQVLPSWVTAPADGDPAGLGRGPFELHRVVQRLDPKEST</sequence>
<comment type="caution">
    <text evidence="1">The sequence shown here is derived from an EMBL/GenBank/DDBJ whole genome shotgun (WGS) entry which is preliminary data.</text>
</comment>
<evidence type="ECO:0000313" key="1">
    <source>
        <dbReference type="EMBL" id="TCO52913.1"/>
    </source>
</evidence>
<gene>
    <name evidence="1" type="ORF">EV192_111107</name>
</gene>
<dbReference type="RefSeq" id="WP_132123882.1">
    <property type="nucleotide sequence ID" value="NZ_SLWS01000011.1"/>
</dbReference>
<protein>
    <submittedName>
        <fullName evidence="1">Uncharacterized protein</fullName>
    </submittedName>
</protein>
<dbReference type="AlphaFoldDB" id="A0A4R2J3A8"/>
<keyword evidence="2" id="KW-1185">Reference proteome</keyword>
<dbReference type="OrthoDB" id="3694496at2"/>
<reference evidence="1 2" key="1">
    <citation type="submission" date="2019-03" db="EMBL/GenBank/DDBJ databases">
        <title>Genomic Encyclopedia of Type Strains, Phase IV (KMG-IV): sequencing the most valuable type-strain genomes for metagenomic binning, comparative biology and taxonomic classification.</title>
        <authorList>
            <person name="Goeker M."/>
        </authorList>
    </citation>
    <scope>NUCLEOTIDE SEQUENCE [LARGE SCALE GENOMIC DNA]</scope>
    <source>
        <strain evidence="1 2">DSM 45934</strain>
    </source>
</reference>
<accession>A0A4R2J3A8</accession>
<dbReference type="EMBL" id="SLWS01000011">
    <property type="protein sequence ID" value="TCO52913.1"/>
    <property type="molecule type" value="Genomic_DNA"/>
</dbReference>